<dbReference type="PANTHER" id="PTHR24171">
    <property type="entry name" value="ANKYRIN REPEAT DOMAIN-CONTAINING PROTEIN 39-RELATED"/>
    <property type="match status" value="1"/>
</dbReference>
<dbReference type="InterPro" id="IPR036770">
    <property type="entry name" value="Ankyrin_rpt-contain_sf"/>
</dbReference>
<dbReference type="Gene3D" id="1.25.40.20">
    <property type="entry name" value="Ankyrin repeat-containing domain"/>
    <property type="match status" value="2"/>
</dbReference>
<feature type="region of interest" description="Disordered" evidence="4">
    <location>
        <begin position="337"/>
        <end position="356"/>
    </location>
</feature>
<dbReference type="OrthoDB" id="539213at2759"/>
<evidence type="ECO:0000256" key="1">
    <source>
        <dbReference type="ARBA" id="ARBA00022737"/>
    </source>
</evidence>
<dbReference type="EMBL" id="KV744889">
    <property type="protein sequence ID" value="OCK82413.1"/>
    <property type="molecule type" value="Genomic_DNA"/>
</dbReference>
<keyword evidence="1" id="KW-0677">Repeat</keyword>
<evidence type="ECO:0000256" key="3">
    <source>
        <dbReference type="SAM" id="Coils"/>
    </source>
</evidence>
<dbReference type="InterPro" id="IPR002110">
    <property type="entry name" value="Ankyrin_rpt"/>
</dbReference>
<dbReference type="AlphaFoldDB" id="A0A8E2JH84"/>
<gene>
    <name evidence="5" type="ORF">K432DRAFT_424190</name>
</gene>
<dbReference type="Proteomes" id="UP000250266">
    <property type="component" value="Unassembled WGS sequence"/>
</dbReference>
<evidence type="ECO:0000256" key="4">
    <source>
        <dbReference type="SAM" id="MobiDB-lite"/>
    </source>
</evidence>
<keyword evidence="3" id="KW-0175">Coiled coil</keyword>
<keyword evidence="6" id="KW-1185">Reference proteome</keyword>
<dbReference type="SUPFAM" id="SSF48403">
    <property type="entry name" value="Ankyrin repeat"/>
    <property type="match status" value="1"/>
</dbReference>
<organism evidence="5 6">
    <name type="scientific">Lepidopterella palustris CBS 459.81</name>
    <dbReference type="NCBI Taxonomy" id="1314670"/>
    <lineage>
        <taxon>Eukaryota</taxon>
        <taxon>Fungi</taxon>
        <taxon>Dikarya</taxon>
        <taxon>Ascomycota</taxon>
        <taxon>Pezizomycotina</taxon>
        <taxon>Dothideomycetes</taxon>
        <taxon>Pleosporomycetidae</taxon>
        <taxon>Mytilinidiales</taxon>
        <taxon>Argynnaceae</taxon>
        <taxon>Lepidopterella</taxon>
    </lineage>
</organism>
<feature type="coiled-coil region" evidence="3">
    <location>
        <begin position="32"/>
        <end position="59"/>
    </location>
</feature>
<keyword evidence="2" id="KW-0040">ANK repeat</keyword>
<evidence type="ECO:0008006" key="7">
    <source>
        <dbReference type="Google" id="ProtNLM"/>
    </source>
</evidence>
<accession>A0A8E2JH84</accession>
<proteinExistence type="predicted"/>
<evidence type="ECO:0000313" key="5">
    <source>
        <dbReference type="EMBL" id="OCK82413.1"/>
    </source>
</evidence>
<dbReference type="SMART" id="SM00248">
    <property type="entry name" value="ANK"/>
    <property type="match status" value="2"/>
</dbReference>
<evidence type="ECO:0000256" key="2">
    <source>
        <dbReference type="ARBA" id="ARBA00023043"/>
    </source>
</evidence>
<sequence>MAEVFGIISGAVSLADVACRLCKDLYGFTCAVKNASAEIRRVRETIHQLEHILQDVKELASGYQKSDIREDHRETFNNINAALVTCRDDLQRLRGILGRQDSHTDTFVNRFGKRVKSVFNEKAIEKLSCQLDRHKTSLTTLLSIMGRRNELKAAANVATIARDISECKEDIGSIEIQLSDQTTRQIQLHSDLRKEVTKARETSTQHFFLTKTQIEEVHTNFKHELTQSASDSQRMIQTLAQNQGEVKSGLEQLNALLFRPDKLQISVLGNGLSATAVFDGSSTDAVIALSHVYPHLRTVLSHVASGSQVSVALEYAEWIETEFRGLLDDAVTARSQELRSGTNGEKEVGAQRTGESIRMRKHSSRALFKELSGKQRLKQSAYSLPCLPSPRSNRSVITSFRNITEIDLPTGKLVVIITRENFSNRPNNIATTARIIFVPNALFRISGVTATFIQMFSKEFKVSPIVSLFGVQPKDCPIFSYIKSRDLSGLRDALFERTATPNDRDENGNSLLAYAIENYDYNICTFLLEQGADPFDCNQNGDAALIQFVSKVPKTATGGSVSTKAIMEGIRLFISYCGVDVSKMLPYTRWSGGAEVAVASLAHTTLEEYLMNGVSVLEPIQLLLHHECDLEERNFHSNTVLLAAISLVGSKELVPVTRALLKAGANPLIISARGWGALHGLLWRLSACNHYDMTNSEFVAITDIVVQLLRNGCNPLLLDADGCSPSDMALSPTTWLIWCQALEKAGFNVASTIREDSMYKCGSHLEGEIEHRFLQPITVTNEPTRSFLQRHDSGIIPETINRENDLTEKCYRCHRSTDWEPRCPPFDVFGSYLMHLPGRPSIHRFSPDHSNGQACLDAFGKGPCVHTEHSDGPVREHALGLSWRKQLAYQLWRDGVLKEPRQSQTWATDLSRWELNPLTRWPQVKLLLSKEAKESMCPMVPR</sequence>
<evidence type="ECO:0000313" key="6">
    <source>
        <dbReference type="Proteomes" id="UP000250266"/>
    </source>
</evidence>
<name>A0A8E2JH84_9PEZI</name>
<protein>
    <recommendedName>
        <fullName evidence="7">Fungal N-terminal domain-containing protein</fullName>
    </recommendedName>
</protein>
<reference evidence="5 6" key="1">
    <citation type="journal article" date="2016" name="Nat. Commun.">
        <title>Ectomycorrhizal ecology is imprinted in the genome of the dominant symbiotic fungus Cenococcum geophilum.</title>
        <authorList>
            <consortium name="DOE Joint Genome Institute"/>
            <person name="Peter M."/>
            <person name="Kohler A."/>
            <person name="Ohm R.A."/>
            <person name="Kuo A."/>
            <person name="Krutzmann J."/>
            <person name="Morin E."/>
            <person name="Arend M."/>
            <person name="Barry K.W."/>
            <person name="Binder M."/>
            <person name="Choi C."/>
            <person name="Clum A."/>
            <person name="Copeland A."/>
            <person name="Grisel N."/>
            <person name="Haridas S."/>
            <person name="Kipfer T."/>
            <person name="LaButti K."/>
            <person name="Lindquist E."/>
            <person name="Lipzen A."/>
            <person name="Maire R."/>
            <person name="Meier B."/>
            <person name="Mihaltcheva S."/>
            <person name="Molinier V."/>
            <person name="Murat C."/>
            <person name="Poggeler S."/>
            <person name="Quandt C.A."/>
            <person name="Sperisen C."/>
            <person name="Tritt A."/>
            <person name="Tisserant E."/>
            <person name="Crous P.W."/>
            <person name="Henrissat B."/>
            <person name="Nehls U."/>
            <person name="Egli S."/>
            <person name="Spatafora J.W."/>
            <person name="Grigoriev I.V."/>
            <person name="Martin F.M."/>
        </authorList>
    </citation>
    <scope>NUCLEOTIDE SEQUENCE [LARGE SCALE GENOMIC DNA]</scope>
    <source>
        <strain evidence="5 6">CBS 459.81</strain>
    </source>
</reference>